<dbReference type="InterPro" id="IPR012340">
    <property type="entry name" value="NA-bd_OB-fold"/>
</dbReference>
<dbReference type="PROSITE" id="PS50172">
    <property type="entry name" value="BRCT"/>
    <property type="match status" value="1"/>
</dbReference>
<keyword evidence="10 15" id="KW-0520">NAD</keyword>
<feature type="domain" description="BRCT" evidence="16">
    <location>
        <begin position="581"/>
        <end position="651"/>
    </location>
</feature>
<organism evidence="17 18">
    <name type="scientific">Candidatus Oscillibacter excrementigallinarum</name>
    <dbReference type="NCBI Taxonomy" id="2838716"/>
    <lineage>
        <taxon>Bacteria</taxon>
        <taxon>Bacillati</taxon>
        <taxon>Bacillota</taxon>
        <taxon>Clostridia</taxon>
        <taxon>Eubacteriales</taxon>
        <taxon>Oscillospiraceae</taxon>
        <taxon>Oscillibacter</taxon>
    </lineage>
</organism>
<feature type="binding site" evidence="15">
    <location>
        <position position="404"/>
    </location>
    <ligand>
        <name>Zn(2+)</name>
        <dbReference type="ChEBI" id="CHEBI:29105"/>
    </ligand>
</feature>
<dbReference type="InterPro" id="IPR001357">
    <property type="entry name" value="BRCT_dom"/>
</dbReference>
<dbReference type="Pfam" id="PF12826">
    <property type="entry name" value="HHH_2"/>
    <property type="match status" value="1"/>
</dbReference>
<evidence type="ECO:0000256" key="13">
    <source>
        <dbReference type="ARBA" id="ARBA00034005"/>
    </source>
</evidence>
<dbReference type="CDD" id="cd00114">
    <property type="entry name" value="LIGANc"/>
    <property type="match status" value="1"/>
</dbReference>
<evidence type="ECO:0000256" key="4">
    <source>
        <dbReference type="ARBA" id="ARBA00022598"/>
    </source>
</evidence>
<dbReference type="FunFam" id="1.10.287.610:FF:000002">
    <property type="entry name" value="DNA ligase"/>
    <property type="match status" value="1"/>
</dbReference>
<accession>A0A9D2RQ87</accession>
<dbReference type="Pfam" id="PF01653">
    <property type="entry name" value="DNA_ligase_aden"/>
    <property type="match status" value="1"/>
</dbReference>
<dbReference type="InterPro" id="IPR013839">
    <property type="entry name" value="DNAligase_adenylation"/>
</dbReference>
<dbReference type="GO" id="GO:0005829">
    <property type="term" value="C:cytosol"/>
    <property type="evidence" value="ECO:0007669"/>
    <property type="project" value="TreeGrafter"/>
</dbReference>
<evidence type="ECO:0000259" key="16">
    <source>
        <dbReference type="PROSITE" id="PS50172"/>
    </source>
</evidence>
<dbReference type="InterPro" id="IPR004149">
    <property type="entry name" value="Znf_DNAligase_C4"/>
</dbReference>
<dbReference type="FunFam" id="1.10.150.20:FF:000007">
    <property type="entry name" value="DNA ligase"/>
    <property type="match status" value="1"/>
</dbReference>
<dbReference type="GO" id="GO:0006260">
    <property type="term" value="P:DNA replication"/>
    <property type="evidence" value="ECO:0007669"/>
    <property type="project" value="UniProtKB-KW"/>
</dbReference>
<dbReference type="Pfam" id="PF03120">
    <property type="entry name" value="OB_DNA_ligase"/>
    <property type="match status" value="1"/>
</dbReference>
<dbReference type="PANTHER" id="PTHR23389">
    <property type="entry name" value="CHROMOSOME TRANSMISSION FIDELITY FACTOR 18"/>
    <property type="match status" value="1"/>
</dbReference>
<keyword evidence="5 15" id="KW-0235">DNA replication</keyword>
<dbReference type="Gene3D" id="1.10.287.610">
    <property type="entry name" value="Helix hairpin bin"/>
    <property type="match status" value="1"/>
</dbReference>
<dbReference type="Pfam" id="PF03119">
    <property type="entry name" value="DNA_ligase_ZBD"/>
    <property type="match status" value="1"/>
</dbReference>
<dbReference type="SMART" id="SM00532">
    <property type="entry name" value="LIGANc"/>
    <property type="match status" value="1"/>
</dbReference>
<feature type="binding site" evidence="15">
    <location>
        <position position="283"/>
    </location>
    <ligand>
        <name>NAD(+)</name>
        <dbReference type="ChEBI" id="CHEBI:57540"/>
    </ligand>
</feature>
<evidence type="ECO:0000256" key="1">
    <source>
        <dbReference type="ARBA" id="ARBA00004067"/>
    </source>
</evidence>
<sequence length="680" mass="74551">MDYREEMKQLRDFLNQQSYLYYVLDAPVIPDYEYDRLNRRLEELEAEHPEEITPDSPTQRVGDKILEGFETYEHPVPLESLQDVFNAEEVSEFLGRMNEALGDGAAYSVEPKVDGLSVALEYRDGVFVRGATRGDGRVGEDVTENLRTIRAIPMQLPEKLPRLIVRGEVYMSRAVFAELNAKRELEGKPLMANPRNAAAGSLRQLDPKICAERKLDIQVFNLQLAEGKTFQNHSETLEYMASQHFKVIPHKTLSDPGEIQAEIDRINDERMDYPFDIDGAVIKIDHLADRDRLGSTAKFPKWAVAFKYPPEKKYSVVQDIVVQVGRTGVLTPKAVLSPVRLAGTTVTNATLHNQDFITEKDIRIGDTVLVQKAGEIIPEILSVDFDKRPEGTVPYTLPDTCPVCGAPVVRDEDGAALRCTGAECPAQLLRNLTHFASRDAMDIDGCGPAVIQQLIDGGLIANAADLYGLHAGDVAKLDRMGDKSAENLIRAIENSKSNDLSRLLYGLGIRQVGEKAAKTIAAHFGSMDALMNATEEELTEINDVGGVTARCIVDYFQGDQAKDLIRRLKEAGVNMESTAQPAGDLLAGLTFVLTGELESASRKEAGEKLEALGAKVSGSVSKKTSAVVAGEAAGSKLRKAQELGVPVLNEEQYRVLVEELPGDKHAILALLGRGEAAEAE</sequence>
<dbReference type="Gene3D" id="6.20.10.30">
    <property type="match status" value="1"/>
</dbReference>
<evidence type="ECO:0000256" key="6">
    <source>
        <dbReference type="ARBA" id="ARBA00022723"/>
    </source>
</evidence>
<evidence type="ECO:0000256" key="14">
    <source>
        <dbReference type="ARBA" id="ARBA00060881"/>
    </source>
</evidence>
<dbReference type="InterPro" id="IPR001679">
    <property type="entry name" value="DNA_ligase"/>
</dbReference>
<dbReference type="InterPro" id="IPR013840">
    <property type="entry name" value="DNAligase_N"/>
</dbReference>
<dbReference type="Proteomes" id="UP000823824">
    <property type="component" value="Unassembled WGS sequence"/>
</dbReference>
<comment type="similarity">
    <text evidence="14 15">Belongs to the NAD-dependent DNA ligase family. LigA subfamily.</text>
</comment>
<dbReference type="SUPFAM" id="SSF50249">
    <property type="entry name" value="Nucleic acid-binding proteins"/>
    <property type="match status" value="1"/>
</dbReference>
<evidence type="ECO:0000313" key="18">
    <source>
        <dbReference type="Proteomes" id="UP000823824"/>
    </source>
</evidence>
<reference evidence="17" key="2">
    <citation type="submission" date="2021-04" db="EMBL/GenBank/DDBJ databases">
        <authorList>
            <person name="Gilroy R."/>
        </authorList>
    </citation>
    <scope>NUCLEOTIDE SEQUENCE</scope>
    <source>
        <strain evidence="17">ChiBcec18-1249</strain>
    </source>
</reference>
<dbReference type="FunFam" id="2.40.50.140:FF:000012">
    <property type="entry name" value="DNA ligase"/>
    <property type="match status" value="1"/>
</dbReference>
<dbReference type="Gene3D" id="3.40.50.10190">
    <property type="entry name" value="BRCT domain"/>
    <property type="match status" value="1"/>
</dbReference>
<keyword evidence="9 15" id="KW-0460">Magnesium</keyword>
<evidence type="ECO:0000256" key="10">
    <source>
        <dbReference type="ARBA" id="ARBA00023027"/>
    </source>
</evidence>
<feature type="binding site" evidence="15">
    <location>
        <position position="401"/>
    </location>
    <ligand>
        <name>Zn(2+)</name>
        <dbReference type="ChEBI" id="CHEBI:29105"/>
    </ligand>
</feature>
<dbReference type="InterPro" id="IPR036420">
    <property type="entry name" value="BRCT_dom_sf"/>
</dbReference>
<feature type="binding site" evidence="15">
    <location>
        <position position="424"/>
    </location>
    <ligand>
        <name>Zn(2+)</name>
        <dbReference type="ChEBI" id="CHEBI:29105"/>
    </ligand>
</feature>
<feature type="binding site" evidence="15">
    <location>
        <begin position="80"/>
        <end position="81"/>
    </location>
    <ligand>
        <name>NAD(+)</name>
        <dbReference type="ChEBI" id="CHEBI:57540"/>
    </ligand>
</feature>
<keyword evidence="12 15" id="KW-0464">Manganese</keyword>
<dbReference type="NCBIfam" id="NF005932">
    <property type="entry name" value="PRK07956.1"/>
    <property type="match status" value="1"/>
</dbReference>
<keyword evidence="6 15" id="KW-0479">Metal-binding</keyword>
<evidence type="ECO:0000256" key="3">
    <source>
        <dbReference type="ARBA" id="ARBA00013308"/>
    </source>
</evidence>
<dbReference type="PIRSF" id="PIRSF001604">
    <property type="entry name" value="LigA"/>
    <property type="match status" value="1"/>
</dbReference>
<dbReference type="HAMAP" id="MF_01588">
    <property type="entry name" value="DNA_ligase_A"/>
    <property type="match status" value="1"/>
</dbReference>
<evidence type="ECO:0000256" key="11">
    <source>
        <dbReference type="ARBA" id="ARBA00023204"/>
    </source>
</evidence>
<evidence type="ECO:0000256" key="2">
    <source>
        <dbReference type="ARBA" id="ARBA00012722"/>
    </source>
</evidence>
<name>A0A9D2RQ87_9FIRM</name>
<dbReference type="Gene3D" id="3.30.470.30">
    <property type="entry name" value="DNA ligase/mRNA capping enzyme"/>
    <property type="match status" value="1"/>
</dbReference>
<evidence type="ECO:0000256" key="9">
    <source>
        <dbReference type="ARBA" id="ARBA00022842"/>
    </source>
</evidence>
<keyword evidence="8 15" id="KW-0862">Zinc</keyword>
<dbReference type="InterPro" id="IPR004150">
    <property type="entry name" value="NAD_DNA_ligase_OB"/>
</dbReference>
<dbReference type="InterPro" id="IPR018239">
    <property type="entry name" value="DNA_ligase_AS"/>
</dbReference>
<feature type="binding site" evidence="15">
    <location>
        <position position="133"/>
    </location>
    <ligand>
        <name>NAD(+)</name>
        <dbReference type="ChEBI" id="CHEBI:57540"/>
    </ligand>
</feature>
<dbReference type="Pfam" id="PF22745">
    <property type="entry name" value="Nlig-Ia"/>
    <property type="match status" value="1"/>
</dbReference>
<dbReference type="EC" id="6.5.1.2" evidence="2 15"/>
<dbReference type="NCBIfam" id="TIGR00575">
    <property type="entry name" value="dnlj"/>
    <property type="match status" value="1"/>
</dbReference>
<comment type="function">
    <text evidence="1 15">DNA ligase that catalyzes the formation of phosphodiester linkages between 5'-phosphoryl and 3'-hydroxyl groups in double-stranded DNA using NAD as a coenzyme and as the energy source for the reaction. It is essential for DNA replication and repair of damaged DNA.</text>
</comment>
<feature type="binding site" evidence="15">
    <location>
        <begin position="31"/>
        <end position="35"/>
    </location>
    <ligand>
        <name>NAD(+)</name>
        <dbReference type="ChEBI" id="CHEBI:57540"/>
    </ligand>
</feature>
<comment type="catalytic activity">
    <reaction evidence="13 15">
        <text>NAD(+) + (deoxyribonucleotide)n-3'-hydroxyl + 5'-phospho-(deoxyribonucleotide)m = (deoxyribonucleotide)n+m + AMP + beta-nicotinamide D-nucleotide.</text>
        <dbReference type="EC" id="6.5.1.2"/>
    </reaction>
</comment>
<dbReference type="InterPro" id="IPR010994">
    <property type="entry name" value="RuvA_2-like"/>
</dbReference>
<evidence type="ECO:0000256" key="12">
    <source>
        <dbReference type="ARBA" id="ARBA00023211"/>
    </source>
</evidence>
<comment type="caution">
    <text evidence="15">Lacks conserved residue(s) required for the propagation of feature annotation.</text>
</comment>
<dbReference type="CDD" id="cd17748">
    <property type="entry name" value="BRCT_DNA_ligase_like"/>
    <property type="match status" value="1"/>
</dbReference>
<keyword evidence="11 15" id="KW-0234">DNA repair</keyword>
<evidence type="ECO:0000256" key="7">
    <source>
        <dbReference type="ARBA" id="ARBA00022763"/>
    </source>
</evidence>
<dbReference type="GO" id="GO:0006281">
    <property type="term" value="P:DNA repair"/>
    <property type="evidence" value="ECO:0007669"/>
    <property type="project" value="UniProtKB-KW"/>
</dbReference>
<dbReference type="Pfam" id="PF00533">
    <property type="entry name" value="BRCT"/>
    <property type="match status" value="1"/>
</dbReference>
<dbReference type="EMBL" id="DWZJ01000005">
    <property type="protein sequence ID" value="HJB12154.1"/>
    <property type="molecule type" value="Genomic_DNA"/>
</dbReference>
<feature type="binding site" evidence="15">
    <location>
        <position position="307"/>
    </location>
    <ligand>
        <name>NAD(+)</name>
        <dbReference type="ChEBI" id="CHEBI:57540"/>
    </ligand>
</feature>
<dbReference type="SMART" id="SM00278">
    <property type="entry name" value="HhH1"/>
    <property type="match status" value="3"/>
</dbReference>
<feature type="binding site" evidence="15">
    <location>
        <position position="110"/>
    </location>
    <ligand>
        <name>NAD(+)</name>
        <dbReference type="ChEBI" id="CHEBI:57540"/>
    </ligand>
</feature>
<gene>
    <name evidence="15 17" type="primary">ligA</name>
    <name evidence="17" type="ORF">H9787_00420</name>
</gene>
<reference evidence="17" key="1">
    <citation type="journal article" date="2021" name="PeerJ">
        <title>Extensive microbial diversity within the chicken gut microbiome revealed by metagenomics and culture.</title>
        <authorList>
            <person name="Gilroy R."/>
            <person name="Ravi A."/>
            <person name="Getino M."/>
            <person name="Pursley I."/>
            <person name="Horton D.L."/>
            <person name="Alikhan N.F."/>
            <person name="Baker D."/>
            <person name="Gharbi K."/>
            <person name="Hall N."/>
            <person name="Watson M."/>
            <person name="Adriaenssens E.M."/>
            <person name="Foster-Nyarko E."/>
            <person name="Jarju S."/>
            <person name="Secka A."/>
            <person name="Antonio M."/>
            <person name="Oren A."/>
            <person name="Chaudhuri R.R."/>
            <person name="La Ragione R."/>
            <person name="Hildebrand F."/>
            <person name="Pallen M.J."/>
        </authorList>
    </citation>
    <scope>NUCLEOTIDE SEQUENCE</scope>
    <source>
        <strain evidence="17">ChiBcec18-1249</strain>
    </source>
</reference>
<evidence type="ECO:0000256" key="8">
    <source>
        <dbReference type="ARBA" id="ARBA00022833"/>
    </source>
</evidence>
<dbReference type="GO" id="GO:0003911">
    <property type="term" value="F:DNA ligase (NAD+) activity"/>
    <property type="evidence" value="ECO:0007669"/>
    <property type="project" value="UniProtKB-UniRule"/>
</dbReference>
<dbReference type="GO" id="GO:0046872">
    <property type="term" value="F:metal ion binding"/>
    <property type="evidence" value="ECO:0007669"/>
    <property type="project" value="UniProtKB-KW"/>
</dbReference>
<proteinExistence type="inferred from homology"/>
<dbReference type="AlphaFoldDB" id="A0A9D2RQ87"/>
<dbReference type="GO" id="GO:0003677">
    <property type="term" value="F:DNA binding"/>
    <property type="evidence" value="ECO:0007669"/>
    <property type="project" value="InterPro"/>
</dbReference>
<evidence type="ECO:0000313" key="17">
    <source>
        <dbReference type="EMBL" id="HJB12154.1"/>
    </source>
</evidence>
<dbReference type="SMART" id="SM00292">
    <property type="entry name" value="BRCT"/>
    <property type="match status" value="1"/>
</dbReference>
<dbReference type="PROSITE" id="PS01055">
    <property type="entry name" value="DNA_LIGASE_N1"/>
    <property type="match status" value="1"/>
</dbReference>
<comment type="cofactor">
    <cofactor evidence="15">
        <name>Mg(2+)</name>
        <dbReference type="ChEBI" id="CHEBI:18420"/>
    </cofactor>
    <cofactor evidence="15">
        <name>Mn(2+)</name>
        <dbReference type="ChEBI" id="CHEBI:29035"/>
    </cofactor>
</comment>
<feature type="binding site" evidence="15">
    <location>
        <position position="168"/>
    </location>
    <ligand>
        <name>NAD(+)</name>
        <dbReference type="ChEBI" id="CHEBI:57540"/>
    </ligand>
</feature>
<keyword evidence="4 15" id="KW-0436">Ligase</keyword>
<dbReference type="SUPFAM" id="SSF56091">
    <property type="entry name" value="DNA ligase/mRNA capping enzyme, catalytic domain"/>
    <property type="match status" value="1"/>
</dbReference>
<evidence type="ECO:0000256" key="5">
    <source>
        <dbReference type="ARBA" id="ARBA00022705"/>
    </source>
</evidence>
<keyword evidence="7 15" id="KW-0227">DNA damage</keyword>
<evidence type="ECO:0000256" key="15">
    <source>
        <dbReference type="HAMAP-Rule" id="MF_01588"/>
    </source>
</evidence>
<comment type="caution">
    <text evidence="17">The sequence shown here is derived from an EMBL/GenBank/DDBJ whole genome shotgun (WGS) entry which is preliminary data.</text>
</comment>
<dbReference type="SUPFAM" id="SSF52113">
    <property type="entry name" value="BRCT domain"/>
    <property type="match status" value="1"/>
</dbReference>
<dbReference type="Gene3D" id="2.40.50.140">
    <property type="entry name" value="Nucleic acid-binding proteins"/>
    <property type="match status" value="1"/>
</dbReference>
<dbReference type="PANTHER" id="PTHR23389:SF9">
    <property type="entry name" value="DNA LIGASE"/>
    <property type="match status" value="1"/>
</dbReference>
<dbReference type="InterPro" id="IPR041663">
    <property type="entry name" value="DisA/LigA_HHH"/>
</dbReference>
<dbReference type="Gene3D" id="1.10.150.20">
    <property type="entry name" value="5' to 3' exonuclease, C-terminal subdomain"/>
    <property type="match status" value="2"/>
</dbReference>
<dbReference type="InterPro" id="IPR003583">
    <property type="entry name" value="Hlx-hairpin-Hlx_DNA-bd_motif"/>
</dbReference>
<dbReference type="Pfam" id="PF14520">
    <property type="entry name" value="HHH_5"/>
    <property type="match status" value="1"/>
</dbReference>
<protein>
    <recommendedName>
        <fullName evidence="3 15">DNA ligase</fullName>
        <ecNumber evidence="2 15">6.5.1.2</ecNumber>
    </recommendedName>
    <alternativeName>
        <fullName evidence="15">Polydeoxyribonucleotide synthase [NAD(+)]</fullName>
    </alternativeName>
</protein>
<feature type="active site" description="N6-AMP-lysine intermediate" evidence="15">
    <location>
        <position position="112"/>
    </location>
</feature>
<dbReference type="SUPFAM" id="SSF47781">
    <property type="entry name" value="RuvA domain 2-like"/>
    <property type="match status" value="1"/>
</dbReference>
<dbReference type="FunFam" id="1.10.150.20:FF:000006">
    <property type="entry name" value="DNA ligase"/>
    <property type="match status" value="1"/>
</dbReference>